<organism evidence="2 3">
    <name type="scientific">Neocallimastix californiae</name>
    <dbReference type="NCBI Taxonomy" id="1754190"/>
    <lineage>
        <taxon>Eukaryota</taxon>
        <taxon>Fungi</taxon>
        <taxon>Fungi incertae sedis</taxon>
        <taxon>Chytridiomycota</taxon>
        <taxon>Chytridiomycota incertae sedis</taxon>
        <taxon>Neocallimastigomycetes</taxon>
        <taxon>Neocallimastigales</taxon>
        <taxon>Neocallimastigaceae</taxon>
        <taxon>Neocallimastix</taxon>
    </lineage>
</organism>
<sequence>MKETQSLADEKVGISERTLNLICLHIKCLKEILSKIQSNHPSSSITNTKNKRNNLKTKETKSQRI</sequence>
<protein>
    <submittedName>
        <fullName evidence="2">Uncharacterized protein</fullName>
    </submittedName>
</protein>
<dbReference type="EMBL" id="MCOG01000274">
    <property type="protein sequence ID" value="ORY21019.1"/>
    <property type="molecule type" value="Genomic_DNA"/>
</dbReference>
<proteinExistence type="predicted"/>
<evidence type="ECO:0000313" key="2">
    <source>
        <dbReference type="EMBL" id="ORY21019.1"/>
    </source>
</evidence>
<reference evidence="2 3" key="1">
    <citation type="submission" date="2016-08" db="EMBL/GenBank/DDBJ databases">
        <title>A Parts List for Fungal Cellulosomes Revealed by Comparative Genomics.</title>
        <authorList>
            <consortium name="DOE Joint Genome Institute"/>
            <person name="Haitjema C.H."/>
            <person name="Gilmore S.P."/>
            <person name="Henske J.K."/>
            <person name="Solomon K.V."/>
            <person name="De Groot R."/>
            <person name="Kuo A."/>
            <person name="Mondo S.J."/>
            <person name="Salamov A.A."/>
            <person name="Labutti K."/>
            <person name="Zhao Z."/>
            <person name="Chiniquy J."/>
            <person name="Barry K."/>
            <person name="Brewer H.M."/>
            <person name="Purvine S.O."/>
            <person name="Wright A.T."/>
            <person name="Boxma B."/>
            <person name="Van Alen T."/>
            <person name="Hackstein J.H."/>
            <person name="Baker S.E."/>
            <person name="Grigoriev I.V."/>
            <person name="O'Malley M.A."/>
        </authorList>
    </citation>
    <scope>NUCLEOTIDE SEQUENCE [LARGE SCALE GENOMIC DNA]</scope>
    <source>
        <strain evidence="2 3">G1</strain>
    </source>
</reference>
<dbReference type="Proteomes" id="UP000193920">
    <property type="component" value="Unassembled WGS sequence"/>
</dbReference>
<dbReference type="STRING" id="1754190.A0A1Y2AEL6"/>
<dbReference type="OrthoDB" id="5411773at2759"/>
<accession>A0A1Y2AEL6</accession>
<keyword evidence="3" id="KW-1185">Reference proteome</keyword>
<comment type="caution">
    <text evidence="2">The sequence shown here is derived from an EMBL/GenBank/DDBJ whole genome shotgun (WGS) entry which is preliminary data.</text>
</comment>
<evidence type="ECO:0000256" key="1">
    <source>
        <dbReference type="SAM" id="MobiDB-lite"/>
    </source>
</evidence>
<evidence type="ECO:0000313" key="3">
    <source>
        <dbReference type="Proteomes" id="UP000193920"/>
    </source>
</evidence>
<name>A0A1Y2AEL6_9FUNG</name>
<gene>
    <name evidence="2" type="ORF">LY90DRAFT_707620</name>
</gene>
<feature type="compositionally biased region" description="Basic and acidic residues" evidence="1">
    <location>
        <begin position="56"/>
        <end position="65"/>
    </location>
</feature>
<dbReference type="AlphaFoldDB" id="A0A1Y2AEL6"/>
<feature type="region of interest" description="Disordered" evidence="1">
    <location>
        <begin position="38"/>
        <end position="65"/>
    </location>
</feature>